<dbReference type="Proteomes" id="UP000823775">
    <property type="component" value="Unassembled WGS sequence"/>
</dbReference>
<organism evidence="1 2">
    <name type="scientific">Datura stramonium</name>
    <name type="common">Jimsonweed</name>
    <name type="synonym">Common thornapple</name>
    <dbReference type="NCBI Taxonomy" id="4076"/>
    <lineage>
        <taxon>Eukaryota</taxon>
        <taxon>Viridiplantae</taxon>
        <taxon>Streptophyta</taxon>
        <taxon>Embryophyta</taxon>
        <taxon>Tracheophyta</taxon>
        <taxon>Spermatophyta</taxon>
        <taxon>Magnoliopsida</taxon>
        <taxon>eudicotyledons</taxon>
        <taxon>Gunneridae</taxon>
        <taxon>Pentapetalae</taxon>
        <taxon>asterids</taxon>
        <taxon>lamiids</taxon>
        <taxon>Solanales</taxon>
        <taxon>Solanaceae</taxon>
        <taxon>Solanoideae</taxon>
        <taxon>Datureae</taxon>
        <taxon>Datura</taxon>
    </lineage>
</organism>
<proteinExistence type="predicted"/>
<dbReference type="EMBL" id="JACEIK010001587">
    <property type="protein sequence ID" value="MCD7470597.1"/>
    <property type="molecule type" value="Genomic_DNA"/>
</dbReference>
<keyword evidence="2" id="KW-1185">Reference proteome</keyword>
<sequence>MSILQFGQDQQLSPKLQLVLSSGDERENLRVMKGKEEYFQPLDVIEGGRKMTKWAEEKYFKQGVVDLCGRGVYGLVREGSKVMSSEEMINNIREWDISWVLGGNFNTNKYPEEREGGRVITRAMEEFSEFTDNQLFVDLPLTDYGDRVAGWWNSYVVVGNPSFRLAKKLKLLKRDIRECNRKVFGRAEVKMKELIHEVGELDSEGGSWWKGKDIGKK</sequence>
<name>A0ABS8TJ79_DATST</name>
<evidence type="ECO:0000313" key="2">
    <source>
        <dbReference type="Proteomes" id="UP000823775"/>
    </source>
</evidence>
<comment type="caution">
    <text evidence="1">The sequence shown here is derived from an EMBL/GenBank/DDBJ whole genome shotgun (WGS) entry which is preliminary data.</text>
</comment>
<gene>
    <name evidence="1" type="ORF">HAX54_010576</name>
</gene>
<protein>
    <submittedName>
        <fullName evidence="1">Uncharacterized protein</fullName>
    </submittedName>
</protein>
<accession>A0ABS8TJ79</accession>
<reference evidence="1 2" key="1">
    <citation type="journal article" date="2021" name="BMC Genomics">
        <title>Datura genome reveals duplications of psychoactive alkaloid biosynthetic genes and high mutation rate following tissue culture.</title>
        <authorList>
            <person name="Rajewski A."/>
            <person name="Carter-House D."/>
            <person name="Stajich J."/>
            <person name="Litt A."/>
        </authorList>
    </citation>
    <scope>NUCLEOTIDE SEQUENCE [LARGE SCALE GENOMIC DNA]</scope>
    <source>
        <strain evidence="1">AR-01</strain>
    </source>
</reference>
<evidence type="ECO:0000313" key="1">
    <source>
        <dbReference type="EMBL" id="MCD7470597.1"/>
    </source>
</evidence>